<dbReference type="CDD" id="cd08964">
    <property type="entry name" value="L-asparaginase_II"/>
    <property type="match status" value="1"/>
</dbReference>
<dbReference type="FunFam" id="3.40.50.1170:FF:000001">
    <property type="entry name" value="L-asparaginase 2"/>
    <property type="match status" value="1"/>
</dbReference>
<dbReference type="InterPro" id="IPR020827">
    <property type="entry name" value="Asparaginase/glutaminase_AS1"/>
</dbReference>
<dbReference type="PROSITE" id="PS51732">
    <property type="entry name" value="ASN_GLN_ASE_3"/>
    <property type="match status" value="1"/>
</dbReference>
<dbReference type="PIRSF" id="PIRSF500176">
    <property type="entry name" value="L_ASNase"/>
    <property type="match status" value="1"/>
</dbReference>
<comment type="similarity">
    <text evidence="1">Belongs to the asparaginase 1 family.</text>
</comment>
<dbReference type="InterPro" id="IPR027475">
    <property type="entry name" value="Asparaginase/glutaminase_AS2"/>
</dbReference>
<dbReference type="Pfam" id="PF17763">
    <property type="entry name" value="Asparaginase_C"/>
    <property type="match status" value="1"/>
</dbReference>
<dbReference type="Gene3D" id="3.40.50.40">
    <property type="match status" value="1"/>
</dbReference>
<dbReference type="EC" id="3.5.1.1" evidence="5"/>
<dbReference type="SUPFAM" id="SSF53774">
    <property type="entry name" value="Glutaminase/Asparaginase"/>
    <property type="match status" value="1"/>
</dbReference>
<feature type="domain" description="Asparaginase/glutaminase C-terminal" evidence="4">
    <location>
        <begin position="239"/>
        <end position="347"/>
    </location>
</feature>
<dbReference type="PANTHER" id="PTHR11707">
    <property type="entry name" value="L-ASPARAGINASE"/>
    <property type="match status" value="1"/>
</dbReference>
<dbReference type="InterPro" id="IPR027474">
    <property type="entry name" value="L-asparaginase_N"/>
</dbReference>
<keyword evidence="2 5" id="KW-0378">Hydrolase</keyword>
<dbReference type="InterPro" id="IPR027473">
    <property type="entry name" value="L-asparaginase_C"/>
</dbReference>
<evidence type="ECO:0000256" key="1">
    <source>
        <dbReference type="ARBA" id="ARBA00010518"/>
    </source>
</evidence>
<dbReference type="InterPro" id="IPR040919">
    <property type="entry name" value="Asparaginase_C"/>
</dbReference>
<dbReference type="EMBL" id="VSSQ01000208">
    <property type="protein sequence ID" value="MPL85600.1"/>
    <property type="molecule type" value="Genomic_DNA"/>
</dbReference>
<sequence length="350" mass="38186">MKRTCLILLTALMIISRATLFAESKPRIAILATGGTIAGAASAATQASYIPGVISLEQIISSVPDLTKLAHLNGIQVCNISSQNITPQIWLRLYRISDSLFSNNIADGIVITHGTDTMEETAYFLNLTVRHKRPIVLTGSMRPSTSLSADGPFNLYNAVALASSPASAGKGVMVVMNDFILSADDVTKTHTLNTDAFSCPNLGPMGYMRDGKPVFFRESILRHTTNSEFDITNIKELPQVEILYSYAFSSAIGLRAFIDYGVKGIIIAGVGHGNYNREYAKEMERGYSAGVRFVRTSRIIRGGVDKAAEEFDLKHPVARLKSPQKARILLILALTKGSTSSEIQRIFDEY</sequence>
<name>A0A644V2P0_9ZZZZ</name>
<reference evidence="5" key="1">
    <citation type="submission" date="2019-08" db="EMBL/GenBank/DDBJ databases">
        <authorList>
            <person name="Kucharzyk K."/>
            <person name="Murdoch R.W."/>
            <person name="Higgins S."/>
            <person name="Loffler F."/>
        </authorList>
    </citation>
    <scope>NUCLEOTIDE SEQUENCE</scope>
</reference>
<dbReference type="PROSITE" id="PS00144">
    <property type="entry name" value="ASN_GLN_ASE_1"/>
    <property type="match status" value="1"/>
</dbReference>
<evidence type="ECO:0000259" key="4">
    <source>
        <dbReference type="Pfam" id="PF17763"/>
    </source>
</evidence>
<comment type="caution">
    <text evidence="5">The sequence shown here is derived from an EMBL/GenBank/DDBJ whole genome shotgun (WGS) entry which is preliminary data.</text>
</comment>
<protein>
    <submittedName>
        <fullName evidence="5">L-asparaginase</fullName>
        <ecNumber evidence="5">3.5.1.1</ecNumber>
    </submittedName>
</protein>
<dbReference type="InterPro" id="IPR036152">
    <property type="entry name" value="Asp/glu_Ase-like_sf"/>
</dbReference>
<organism evidence="5">
    <name type="scientific">bioreactor metagenome</name>
    <dbReference type="NCBI Taxonomy" id="1076179"/>
    <lineage>
        <taxon>unclassified sequences</taxon>
        <taxon>metagenomes</taxon>
        <taxon>ecological metagenomes</taxon>
    </lineage>
</organism>
<evidence type="ECO:0000313" key="5">
    <source>
        <dbReference type="EMBL" id="MPL85600.1"/>
    </source>
</evidence>
<dbReference type="PRINTS" id="PR00139">
    <property type="entry name" value="ASNGLNASE"/>
</dbReference>
<evidence type="ECO:0000259" key="3">
    <source>
        <dbReference type="Pfam" id="PF00710"/>
    </source>
</evidence>
<gene>
    <name evidence="5" type="primary">ansA_8</name>
    <name evidence="5" type="ORF">SDC9_31570</name>
</gene>
<dbReference type="GO" id="GO:0006528">
    <property type="term" value="P:asparagine metabolic process"/>
    <property type="evidence" value="ECO:0007669"/>
    <property type="project" value="InterPro"/>
</dbReference>
<feature type="domain" description="L-asparaginase N-terminal" evidence="3">
    <location>
        <begin position="27"/>
        <end position="218"/>
    </location>
</feature>
<dbReference type="InterPro" id="IPR004550">
    <property type="entry name" value="AsnASE_II"/>
</dbReference>
<dbReference type="PIRSF" id="PIRSF001220">
    <property type="entry name" value="L-ASNase_gatD"/>
    <property type="match status" value="1"/>
</dbReference>
<dbReference type="InterPro" id="IPR006034">
    <property type="entry name" value="Asparaginase/glutaminase-like"/>
</dbReference>
<dbReference type="SMART" id="SM00870">
    <property type="entry name" value="Asparaginase"/>
    <property type="match status" value="1"/>
</dbReference>
<proteinExistence type="inferred from homology"/>
<dbReference type="PROSITE" id="PS00917">
    <property type="entry name" value="ASN_GLN_ASE_2"/>
    <property type="match status" value="1"/>
</dbReference>
<dbReference type="InterPro" id="IPR037152">
    <property type="entry name" value="L-asparaginase_N_sf"/>
</dbReference>
<dbReference type="PANTHER" id="PTHR11707:SF28">
    <property type="entry name" value="60 KDA LYSOPHOSPHOLIPASE"/>
    <property type="match status" value="1"/>
</dbReference>
<dbReference type="AlphaFoldDB" id="A0A644V2P0"/>
<evidence type="ECO:0000256" key="2">
    <source>
        <dbReference type="ARBA" id="ARBA00022801"/>
    </source>
</evidence>
<dbReference type="SFLD" id="SFLDS00057">
    <property type="entry name" value="Glutaminase/Asparaginase"/>
    <property type="match status" value="1"/>
</dbReference>
<dbReference type="NCBIfam" id="TIGR00520">
    <property type="entry name" value="asnASE_II"/>
    <property type="match status" value="1"/>
</dbReference>
<accession>A0A644V2P0</accession>
<dbReference type="Pfam" id="PF00710">
    <property type="entry name" value="Asparaginase"/>
    <property type="match status" value="1"/>
</dbReference>
<dbReference type="Gene3D" id="3.40.50.1170">
    <property type="entry name" value="L-asparaginase, N-terminal domain"/>
    <property type="match status" value="1"/>
</dbReference>
<dbReference type="GO" id="GO:0004067">
    <property type="term" value="F:asparaginase activity"/>
    <property type="evidence" value="ECO:0007669"/>
    <property type="project" value="UniProtKB-EC"/>
</dbReference>